<dbReference type="PROSITE" id="PS51720">
    <property type="entry name" value="G_AIG1"/>
    <property type="match status" value="1"/>
</dbReference>
<evidence type="ECO:0000256" key="4">
    <source>
        <dbReference type="SAM" id="Coils"/>
    </source>
</evidence>
<evidence type="ECO:0000256" key="2">
    <source>
        <dbReference type="ARBA" id="ARBA00022741"/>
    </source>
</evidence>
<dbReference type="Gene3D" id="3.40.50.300">
    <property type="entry name" value="P-loop containing nucleotide triphosphate hydrolases"/>
    <property type="match status" value="1"/>
</dbReference>
<dbReference type="InterPro" id="IPR006703">
    <property type="entry name" value="G_AIG1"/>
</dbReference>
<dbReference type="Ensembl" id="ENSGWIT00000004914.1">
    <property type="protein sequence ID" value="ENSGWIP00000004584.1"/>
    <property type="gene ID" value="ENSGWIG00000002468.1"/>
</dbReference>
<comment type="similarity">
    <text evidence="1">Belongs to the TRAFAC class TrmE-Era-EngA-EngB-Septin-like GTPase superfamily. AIG1/Toc34/Toc159-like paraseptin GTPase family. IAN subfamily.</text>
</comment>
<keyword evidence="5" id="KW-1133">Transmembrane helix</keyword>
<name>A0A8C5DB94_GOUWI</name>
<accession>A0A8C5DB94</accession>
<keyword evidence="5" id="KW-0812">Transmembrane</keyword>
<evidence type="ECO:0000256" key="5">
    <source>
        <dbReference type="SAM" id="Phobius"/>
    </source>
</evidence>
<dbReference type="PANTHER" id="PTHR10903">
    <property type="entry name" value="GTPASE, IMAP FAMILY MEMBER-RELATED"/>
    <property type="match status" value="1"/>
</dbReference>
<protein>
    <recommendedName>
        <fullName evidence="6">AIG1-type G domain-containing protein</fullName>
    </recommendedName>
</protein>
<keyword evidence="5" id="KW-0472">Membrane</keyword>
<evidence type="ECO:0000259" key="6">
    <source>
        <dbReference type="PROSITE" id="PS51720"/>
    </source>
</evidence>
<evidence type="ECO:0000313" key="8">
    <source>
        <dbReference type="Proteomes" id="UP000694680"/>
    </source>
</evidence>
<evidence type="ECO:0000313" key="7">
    <source>
        <dbReference type="Ensembl" id="ENSGWIP00000004584.1"/>
    </source>
</evidence>
<keyword evidence="2" id="KW-0547">Nucleotide-binding</keyword>
<keyword evidence="4" id="KW-0175">Coiled coil</keyword>
<dbReference type="AlphaFoldDB" id="A0A8C5DB94"/>
<dbReference type="FunFam" id="3.40.50.300:FF:000366">
    <property type="entry name" value="GTPase, IMAP family member 2"/>
    <property type="match status" value="1"/>
</dbReference>
<keyword evidence="8" id="KW-1185">Reference proteome</keyword>
<dbReference type="Pfam" id="PF04548">
    <property type="entry name" value="AIG1"/>
    <property type="match status" value="1"/>
</dbReference>
<dbReference type="InterPro" id="IPR027417">
    <property type="entry name" value="P-loop_NTPase"/>
</dbReference>
<reference evidence="7" key="3">
    <citation type="submission" date="2025-09" db="UniProtKB">
        <authorList>
            <consortium name="Ensembl"/>
        </authorList>
    </citation>
    <scope>IDENTIFICATION</scope>
</reference>
<dbReference type="Proteomes" id="UP000694680">
    <property type="component" value="Chromosome 18"/>
</dbReference>
<dbReference type="GO" id="GO:0005525">
    <property type="term" value="F:GTP binding"/>
    <property type="evidence" value="ECO:0007669"/>
    <property type="project" value="UniProtKB-KW"/>
</dbReference>
<dbReference type="SUPFAM" id="SSF52540">
    <property type="entry name" value="P-loop containing nucleoside triphosphate hydrolases"/>
    <property type="match status" value="1"/>
</dbReference>
<reference evidence="7" key="1">
    <citation type="submission" date="2020-06" db="EMBL/GenBank/DDBJ databases">
        <authorList>
            <consortium name="Wellcome Sanger Institute Data Sharing"/>
        </authorList>
    </citation>
    <scope>NUCLEOTIDE SEQUENCE [LARGE SCALE GENOMIC DNA]</scope>
</reference>
<organism evidence="7 8">
    <name type="scientific">Gouania willdenowi</name>
    <name type="common">Blunt-snouted clingfish</name>
    <name type="synonym">Lepadogaster willdenowi</name>
    <dbReference type="NCBI Taxonomy" id="441366"/>
    <lineage>
        <taxon>Eukaryota</taxon>
        <taxon>Metazoa</taxon>
        <taxon>Chordata</taxon>
        <taxon>Craniata</taxon>
        <taxon>Vertebrata</taxon>
        <taxon>Euteleostomi</taxon>
        <taxon>Actinopterygii</taxon>
        <taxon>Neopterygii</taxon>
        <taxon>Teleostei</taxon>
        <taxon>Neoteleostei</taxon>
        <taxon>Acanthomorphata</taxon>
        <taxon>Ovalentaria</taxon>
        <taxon>Blenniimorphae</taxon>
        <taxon>Blenniiformes</taxon>
        <taxon>Gobiesocoidei</taxon>
        <taxon>Gobiesocidae</taxon>
        <taxon>Gobiesocinae</taxon>
        <taxon>Gouania</taxon>
    </lineage>
</organism>
<feature type="domain" description="AIG1-type G" evidence="6">
    <location>
        <begin position="1"/>
        <end position="206"/>
    </location>
</feature>
<dbReference type="InterPro" id="IPR045058">
    <property type="entry name" value="GIMA/IAN/Toc"/>
</dbReference>
<dbReference type="PANTHER" id="PTHR10903:SF62">
    <property type="entry name" value="GTPASE IMAP FAMILY MEMBER 4-LIKE-RELATED"/>
    <property type="match status" value="1"/>
</dbReference>
<reference evidence="7" key="2">
    <citation type="submission" date="2025-08" db="UniProtKB">
        <authorList>
            <consortium name="Ensembl"/>
        </authorList>
    </citation>
    <scope>IDENTIFICATION</scope>
</reference>
<evidence type="ECO:0000256" key="1">
    <source>
        <dbReference type="ARBA" id="ARBA00008535"/>
    </source>
</evidence>
<feature type="coiled-coil region" evidence="4">
    <location>
        <begin position="198"/>
        <end position="225"/>
    </location>
</feature>
<sequence length="266" mass="29429">IVVVGKTGSGKSSLGNTLFGEKWFDPDHTSGSGTVVCKSATKKVVDTQLTLIDTPGLFDIRKSEEELKSEIIRSIIECAPGPHAFLIVFKVETYTKHEEEVVTRIFQYFSQKVLKYSVIIFTHGDQLPEGTTIQQFVDHNEKLKDVVIKCGGRCHVFDSRYWKNNNPEEKYRSNSYQLEELLYTVENLVISNNGGIYTNEMLQEVDQMIQEEEELIRESESAKHQTRISLGKILAGVGAGVLLGALFGAGIGAGIGAVAVGKLKQT</sequence>
<keyword evidence="3" id="KW-0342">GTP-binding</keyword>
<proteinExistence type="inferred from homology"/>
<feature type="transmembrane region" description="Helical" evidence="5">
    <location>
        <begin position="233"/>
        <end position="260"/>
    </location>
</feature>
<evidence type="ECO:0000256" key="3">
    <source>
        <dbReference type="ARBA" id="ARBA00023134"/>
    </source>
</evidence>